<proteinExistence type="inferred from homology"/>
<comment type="subcellular location">
    <subcellularLocation>
        <location evidence="1">Membrane</location>
        <topology evidence="1">Multi-pass membrane protein</topology>
    </subcellularLocation>
</comment>
<evidence type="ECO:0000256" key="3">
    <source>
        <dbReference type="ARBA" id="ARBA00022692"/>
    </source>
</evidence>
<keyword evidence="4 6" id="KW-1133">Transmembrane helix</keyword>
<dbReference type="AlphaFoldDB" id="A0A6J7QTJ0"/>
<feature type="transmembrane region" description="Helical" evidence="6">
    <location>
        <begin position="6"/>
        <end position="26"/>
    </location>
</feature>
<dbReference type="GO" id="GO:0033573">
    <property type="term" value="C:high-affinity iron permease complex"/>
    <property type="evidence" value="ECO:0007669"/>
    <property type="project" value="InterPro"/>
</dbReference>
<feature type="transmembrane region" description="Helical" evidence="6">
    <location>
        <begin position="70"/>
        <end position="91"/>
    </location>
</feature>
<dbReference type="InterPro" id="IPR004923">
    <property type="entry name" value="FTR1/Fip1/EfeU"/>
</dbReference>
<feature type="transmembrane region" description="Helical" evidence="6">
    <location>
        <begin position="178"/>
        <end position="198"/>
    </location>
</feature>
<keyword evidence="5 6" id="KW-0472">Membrane</keyword>
<dbReference type="EMBL" id="CAFBPD010000261">
    <property type="protein sequence ID" value="CAB5021070.1"/>
    <property type="molecule type" value="Genomic_DNA"/>
</dbReference>
<dbReference type="PANTHER" id="PTHR31632">
    <property type="entry name" value="IRON TRANSPORTER FTH1"/>
    <property type="match status" value="1"/>
</dbReference>
<feature type="transmembrane region" description="Helical" evidence="6">
    <location>
        <begin position="112"/>
        <end position="137"/>
    </location>
</feature>
<dbReference type="Pfam" id="PF03239">
    <property type="entry name" value="FTR1"/>
    <property type="match status" value="1"/>
</dbReference>
<evidence type="ECO:0000256" key="6">
    <source>
        <dbReference type="SAM" id="Phobius"/>
    </source>
</evidence>
<evidence type="ECO:0000256" key="2">
    <source>
        <dbReference type="ARBA" id="ARBA00008333"/>
    </source>
</evidence>
<evidence type="ECO:0000256" key="5">
    <source>
        <dbReference type="ARBA" id="ARBA00023136"/>
    </source>
</evidence>
<organism evidence="7">
    <name type="scientific">freshwater metagenome</name>
    <dbReference type="NCBI Taxonomy" id="449393"/>
    <lineage>
        <taxon>unclassified sequences</taxon>
        <taxon>metagenomes</taxon>
        <taxon>ecological metagenomes</taxon>
    </lineage>
</organism>
<dbReference type="PANTHER" id="PTHR31632:SF2">
    <property type="entry name" value="PLASMA MEMBRANE IRON PERMEASE"/>
    <property type="match status" value="1"/>
</dbReference>
<comment type="similarity">
    <text evidence="2">Belongs to the oxidase-dependent Fe transporter (OFeT) (TC 9.A.10.1) family.</text>
</comment>
<reference evidence="7" key="1">
    <citation type="submission" date="2020-05" db="EMBL/GenBank/DDBJ databases">
        <authorList>
            <person name="Chiriac C."/>
            <person name="Salcher M."/>
            <person name="Ghai R."/>
            <person name="Kavagutti S V."/>
        </authorList>
    </citation>
    <scope>NUCLEOTIDE SEQUENCE</scope>
</reference>
<dbReference type="GO" id="GO:0015093">
    <property type="term" value="F:ferrous iron transmembrane transporter activity"/>
    <property type="evidence" value="ECO:0007669"/>
    <property type="project" value="TreeGrafter"/>
</dbReference>
<evidence type="ECO:0000313" key="7">
    <source>
        <dbReference type="EMBL" id="CAB5021070.1"/>
    </source>
</evidence>
<protein>
    <submittedName>
        <fullName evidence="7">Unannotated protein</fullName>
    </submittedName>
</protein>
<feature type="transmembrane region" description="Helical" evidence="6">
    <location>
        <begin position="149"/>
        <end position="171"/>
    </location>
</feature>
<keyword evidence="3 6" id="KW-0812">Transmembrane</keyword>
<sequence length="286" mass="30477">MFANFLIGLREGLEAALIVAILVAYVVKLDQRQLLPRLWAGVALAVVLSLGAGALLTFTTASLSDAAAETFAGVTSLAAVGLITWMIFWMARNARAIKAHLHGEVDRALTRSGWALAVVAFFAVIREGLETALFLYAGMQSSGERGAPLIGAFLGLALAVGLGVLMYVGAVRLDLSRMFFWTGIALVVIAAGVLRYAIHEFQEVGILPGMDDYVFDLTGQIDPAGWFATLIRGLFNITPAMTSLEIFGWLAYIVIVMTLFVRTVRSSGPKPAAVATQPLVRSGSDG</sequence>
<feature type="transmembrane region" description="Helical" evidence="6">
    <location>
        <begin position="38"/>
        <end position="58"/>
    </location>
</feature>
<gene>
    <name evidence="7" type="ORF">UFOPK4061_01398</name>
</gene>
<evidence type="ECO:0000256" key="4">
    <source>
        <dbReference type="ARBA" id="ARBA00022989"/>
    </source>
</evidence>
<name>A0A6J7QTJ0_9ZZZZ</name>
<evidence type="ECO:0000256" key="1">
    <source>
        <dbReference type="ARBA" id="ARBA00004141"/>
    </source>
</evidence>
<dbReference type="NCBIfam" id="NF041756">
    <property type="entry name" value="EfeU"/>
    <property type="match status" value="1"/>
</dbReference>
<accession>A0A6J7QTJ0</accession>